<keyword evidence="4" id="KW-1185">Reference proteome</keyword>
<evidence type="ECO:0000313" key="4">
    <source>
        <dbReference type="Proteomes" id="UP001499993"/>
    </source>
</evidence>
<dbReference type="InterPro" id="IPR017517">
    <property type="entry name" value="Maleyloyr_isom"/>
</dbReference>
<sequence>MSESPTTPPELTRRVAQAHARILQLLDRRKGDDDPAAAATELPGWSRGHVLQHLADNARAFERQARYALQGRLVAVYDDGQRGRDRAVEQGARRPLPLLRGDLESAQRDLEEVWAGLSADDWHRPVRFRNATVLDTALARWREAEIHAVDLDLGYRPRHWPLPFALHALDFLAPRTPPGLRLTVSATDTGFSRTTGAGTPVEVAGTLRDLAAWMAGRSTDGDLDTSAARLPLLAPWPPDPAD</sequence>
<dbReference type="SUPFAM" id="SSF109854">
    <property type="entry name" value="DinB/YfiT-like putative metalloenzymes"/>
    <property type="match status" value="1"/>
</dbReference>
<evidence type="ECO:0000313" key="3">
    <source>
        <dbReference type="EMBL" id="GAA4926086.1"/>
    </source>
</evidence>
<dbReference type="RefSeq" id="WP_345554959.1">
    <property type="nucleotide sequence ID" value="NZ_BAABIK010000001.1"/>
</dbReference>
<dbReference type="Proteomes" id="UP001499993">
    <property type="component" value="Unassembled WGS sequence"/>
</dbReference>
<reference evidence="4" key="1">
    <citation type="journal article" date="2019" name="Int. J. Syst. Evol. Microbiol.">
        <title>The Global Catalogue of Microorganisms (GCM) 10K type strain sequencing project: providing services to taxonomists for standard genome sequencing and annotation.</title>
        <authorList>
            <consortium name="The Broad Institute Genomics Platform"/>
            <consortium name="The Broad Institute Genome Sequencing Center for Infectious Disease"/>
            <person name="Wu L."/>
            <person name="Ma J."/>
        </authorList>
    </citation>
    <scope>NUCLEOTIDE SEQUENCE [LARGE SCALE GENOMIC DNA]</scope>
    <source>
        <strain evidence="4">JCM 18123</strain>
    </source>
</reference>
<name>A0ABP9G1Z8_9ACTN</name>
<organism evidence="3 4">
    <name type="scientific">Streptomonospora halophila</name>
    <dbReference type="NCBI Taxonomy" id="427369"/>
    <lineage>
        <taxon>Bacteria</taxon>
        <taxon>Bacillati</taxon>
        <taxon>Actinomycetota</taxon>
        <taxon>Actinomycetes</taxon>
        <taxon>Streptosporangiales</taxon>
        <taxon>Nocardiopsidaceae</taxon>
        <taxon>Streptomonospora</taxon>
    </lineage>
</organism>
<comment type="caution">
    <text evidence="3">The sequence shown here is derived from an EMBL/GenBank/DDBJ whole genome shotgun (WGS) entry which is preliminary data.</text>
</comment>
<dbReference type="GO" id="GO:0016853">
    <property type="term" value="F:isomerase activity"/>
    <property type="evidence" value="ECO:0007669"/>
    <property type="project" value="UniProtKB-KW"/>
</dbReference>
<dbReference type="Gene3D" id="3.30.1050.20">
    <property type="match status" value="1"/>
</dbReference>
<dbReference type="Gene3D" id="1.20.120.450">
    <property type="entry name" value="dinb family like domain"/>
    <property type="match status" value="1"/>
</dbReference>
<dbReference type="SUPFAM" id="SSF55718">
    <property type="entry name" value="SCP-like"/>
    <property type="match status" value="1"/>
</dbReference>
<dbReference type="InterPro" id="IPR024344">
    <property type="entry name" value="MDMPI_metal-binding"/>
</dbReference>
<dbReference type="NCBIfam" id="TIGR03083">
    <property type="entry name" value="maleylpyruvate isomerase family mycothiol-dependent enzyme"/>
    <property type="match status" value="1"/>
</dbReference>
<dbReference type="Pfam" id="PF11716">
    <property type="entry name" value="MDMPI_N"/>
    <property type="match status" value="1"/>
</dbReference>
<accession>A0ABP9G1Z8</accession>
<feature type="domain" description="MDMPI C-terminal" evidence="1">
    <location>
        <begin position="159"/>
        <end position="226"/>
    </location>
</feature>
<protein>
    <submittedName>
        <fullName evidence="3">Maleylpyruvate isomerase family mycothiol-dependent enzyme</fullName>
    </submittedName>
</protein>
<dbReference type="Pfam" id="PF07398">
    <property type="entry name" value="MDMPI_C"/>
    <property type="match status" value="1"/>
</dbReference>
<dbReference type="InterPro" id="IPR036527">
    <property type="entry name" value="SCP2_sterol-bd_dom_sf"/>
</dbReference>
<gene>
    <name evidence="3" type="ORF">GCM10023224_00990</name>
</gene>
<evidence type="ECO:0000259" key="1">
    <source>
        <dbReference type="Pfam" id="PF07398"/>
    </source>
</evidence>
<proteinExistence type="predicted"/>
<keyword evidence="3" id="KW-0413">Isomerase</keyword>
<dbReference type="EMBL" id="BAABIK010000001">
    <property type="protein sequence ID" value="GAA4926086.1"/>
    <property type="molecule type" value="Genomic_DNA"/>
</dbReference>
<dbReference type="InterPro" id="IPR010872">
    <property type="entry name" value="MDMPI_C-term_domain"/>
</dbReference>
<evidence type="ECO:0000259" key="2">
    <source>
        <dbReference type="Pfam" id="PF11716"/>
    </source>
</evidence>
<feature type="domain" description="Mycothiol-dependent maleylpyruvate isomerase metal-binding" evidence="2">
    <location>
        <begin position="16"/>
        <end position="151"/>
    </location>
</feature>
<dbReference type="InterPro" id="IPR034660">
    <property type="entry name" value="DinB/YfiT-like"/>
</dbReference>